<sequence length="161" mass="18800">MTQTTVNKQQSPLTESDRQIIATIIQRHPEQIKTIWIDCGITVWVQLTNGGWLPFDRNWFAQRVAEEKLSLEAQENLHRRNQELEAELKQACKEQGLNYGEVDYLMFSTRVYQGHNFVGIVGFHRFSSLWTYRRRERGNDQYASSVKDALTKLGVRQLVTV</sequence>
<accession>A0ABR8DE84</accession>
<dbReference type="RefSeq" id="WP_190480447.1">
    <property type="nucleotide sequence ID" value="NZ_JACJSG010000097.1"/>
</dbReference>
<protein>
    <submittedName>
        <fullName evidence="1">Uncharacterized protein</fullName>
    </submittedName>
</protein>
<gene>
    <name evidence="1" type="ORF">H6G83_33960</name>
</gene>
<keyword evidence="2" id="KW-1185">Reference proteome</keyword>
<dbReference type="EMBL" id="JACJSG010000097">
    <property type="protein sequence ID" value="MBD2505545.1"/>
    <property type="molecule type" value="Genomic_DNA"/>
</dbReference>
<evidence type="ECO:0000313" key="1">
    <source>
        <dbReference type="EMBL" id="MBD2505545.1"/>
    </source>
</evidence>
<dbReference type="Proteomes" id="UP000661112">
    <property type="component" value="Unassembled WGS sequence"/>
</dbReference>
<evidence type="ECO:0000313" key="2">
    <source>
        <dbReference type="Proteomes" id="UP000661112"/>
    </source>
</evidence>
<comment type="caution">
    <text evidence="1">The sequence shown here is derived from an EMBL/GenBank/DDBJ whole genome shotgun (WGS) entry which is preliminary data.</text>
</comment>
<name>A0ABR8DE84_9NOST</name>
<proteinExistence type="predicted"/>
<organism evidence="1 2">
    <name type="scientific">Anabaena azotica FACHB-119</name>
    <dbReference type="NCBI Taxonomy" id="947527"/>
    <lineage>
        <taxon>Bacteria</taxon>
        <taxon>Bacillati</taxon>
        <taxon>Cyanobacteriota</taxon>
        <taxon>Cyanophyceae</taxon>
        <taxon>Nostocales</taxon>
        <taxon>Nostocaceae</taxon>
        <taxon>Anabaena</taxon>
        <taxon>Anabaena azotica</taxon>
    </lineage>
</organism>
<reference evidence="1 2" key="1">
    <citation type="journal article" date="2020" name="ISME J.">
        <title>Comparative genomics reveals insights into cyanobacterial evolution and habitat adaptation.</title>
        <authorList>
            <person name="Chen M.Y."/>
            <person name="Teng W.K."/>
            <person name="Zhao L."/>
            <person name="Hu C.X."/>
            <person name="Zhou Y.K."/>
            <person name="Han B.P."/>
            <person name="Song L.R."/>
            <person name="Shu W.S."/>
        </authorList>
    </citation>
    <scope>NUCLEOTIDE SEQUENCE [LARGE SCALE GENOMIC DNA]</scope>
    <source>
        <strain evidence="1 2">FACHB-119</strain>
    </source>
</reference>